<feature type="transmembrane region" description="Helical" evidence="9">
    <location>
        <begin position="35"/>
        <end position="53"/>
    </location>
</feature>
<dbReference type="GO" id="GO:0032153">
    <property type="term" value="C:cell division site"/>
    <property type="evidence" value="ECO:0007669"/>
    <property type="project" value="UniProtKB-UniRule"/>
</dbReference>
<evidence type="ECO:0000256" key="5">
    <source>
        <dbReference type="ARBA" id="ARBA00022692"/>
    </source>
</evidence>
<name>A0A229FVT6_9BURK</name>
<dbReference type="OrthoDB" id="9790370at2"/>
<dbReference type="InterPro" id="IPR034746">
    <property type="entry name" value="POTRA"/>
</dbReference>
<keyword evidence="5 9" id="KW-0812">Transmembrane</keyword>
<dbReference type="RefSeq" id="WP_089515145.1">
    <property type="nucleotide sequence ID" value="NZ_NJGG01000001.1"/>
</dbReference>
<dbReference type="HAMAP" id="MF_00911">
    <property type="entry name" value="FtsQ_subfam"/>
    <property type="match status" value="1"/>
</dbReference>
<evidence type="ECO:0000256" key="4">
    <source>
        <dbReference type="ARBA" id="ARBA00022618"/>
    </source>
</evidence>
<keyword evidence="7 9" id="KW-0472">Membrane</keyword>
<dbReference type="GO" id="GO:0090529">
    <property type="term" value="P:cell septum assembly"/>
    <property type="evidence" value="ECO:0007669"/>
    <property type="project" value="InterPro"/>
</dbReference>
<keyword evidence="2 9" id="KW-1003">Cell membrane</keyword>
<evidence type="ECO:0000313" key="11">
    <source>
        <dbReference type="EMBL" id="OXL16116.1"/>
    </source>
</evidence>
<evidence type="ECO:0000313" key="12">
    <source>
        <dbReference type="Proteomes" id="UP000215188"/>
    </source>
</evidence>
<dbReference type="PROSITE" id="PS51779">
    <property type="entry name" value="POTRA"/>
    <property type="match status" value="1"/>
</dbReference>
<dbReference type="GO" id="GO:0005886">
    <property type="term" value="C:plasma membrane"/>
    <property type="evidence" value="ECO:0007669"/>
    <property type="project" value="UniProtKB-SubCell"/>
</dbReference>
<proteinExistence type="inferred from homology"/>
<feature type="transmembrane region" description="Helical" evidence="9">
    <location>
        <begin position="6"/>
        <end position="23"/>
    </location>
</feature>
<dbReference type="AlphaFoldDB" id="A0A229FVT6"/>
<dbReference type="PANTHER" id="PTHR35851:SF1">
    <property type="entry name" value="CELL DIVISION PROTEIN FTSQ"/>
    <property type="match status" value="1"/>
</dbReference>
<dbReference type="GO" id="GO:0043093">
    <property type="term" value="P:FtsZ-dependent cytokinesis"/>
    <property type="evidence" value="ECO:0007669"/>
    <property type="project" value="UniProtKB-UniRule"/>
</dbReference>
<comment type="caution">
    <text evidence="11">The sequence shown here is derived from an EMBL/GenBank/DDBJ whole genome shotgun (WGS) entry which is preliminary data.</text>
</comment>
<gene>
    <name evidence="9" type="primary">ftsQ</name>
    <name evidence="11" type="ORF">AOC33_03265</name>
</gene>
<dbReference type="InterPro" id="IPR026579">
    <property type="entry name" value="FtsQ"/>
</dbReference>
<dbReference type="InterPro" id="IPR045335">
    <property type="entry name" value="FtsQ_C_sf"/>
</dbReference>
<comment type="function">
    <text evidence="9">Essential cell division protein. May link together the upstream cell division proteins, which are predominantly cytoplasmic, with the downstream cell division proteins, which are predominantly periplasmic. May control correct divisome assembly.</text>
</comment>
<sequence>MKFLRIFFGFLGSMSATVFGPIWNHAKMMRAMANLLLLIALLVSSGWLLFWLGQKPAFTLNHLTVESLDGRELKHVNLPTIKTRALDQVKGNFFTIRLDQARQAFETMPWVRRASVRREWPNGIVVAIEEHQALGVWVGETPRLINTYGEVFIANMAEAEDSASLLKFSGPEGSNKDVFRKYQQLNLWFEPWQATVKSIELSSRYAWRVKLSNNLNIELGRELDERDSKQIQLSVDRLIKSWPQVQEKWGQRVDSIDLRYANGYAINIGKKL</sequence>
<keyword evidence="4 9" id="KW-0132">Cell division</keyword>
<dbReference type="InterPro" id="IPR005548">
    <property type="entry name" value="Cell_div_FtsQ/DivIB_C"/>
</dbReference>
<evidence type="ECO:0000256" key="3">
    <source>
        <dbReference type="ARBA" id="ARBA00022519"/>
    </source>
</evidence>
<keyword evidence="6 9" id="KW-1133">Transmembrane helix</keyword>
<organism evidence="11 12">
    <name type="scientific">Polynucleobacter cosmopolitanus</name>
    <dbReference type="NCBI Taxonomy" id="351345"/>
    <lineage>
        <taxon>Bacteria</taxon>
        <taxon>Pseudomonadati</taxon>
        <taxon>Pseudomonadota</taxon>
        <taxon>Betaproteobacteria</taxon>
        <taxon>Burkholderiales</taxon>
        <taxon>Burkholderiaceae</taxon>
        <taxon>Polynucleobacter</taxon>
    </lineage>
</organism>
<comment type="caution">
    <text evidence="9">Lacks conserved residue(s) required for the propagation of feature annotation.</text>
</comment>
<dbReference type="EMBL" id="NJGG01000001">
    <property type="protein sequence ID" value="OXL16116.1"/>
    <property type="molecule type" value="Genomic_DNA"/>
</dbReference>
<dbReference type="Proteomes" id="UP000215188">
    <property type="component" value="Unassembled WGS sequence"/>
</dbReference>
<reference evidence="11 12" key="1">
    <citation type="submission" date="2017-06" db="EMBL/GenBank/DDBJ databases">
        <title>Reclassification of a Polynucleobacter cosmopolitanus strain isolated from tropical Lake Victoria as Polynucleobacter victoriensis comb. nov.</title>
        <authorList>
            <person name="Hahn M.W."/>
        </authorList>
    </citation>
    <scope>NUCLEOTIDE SEQUENCE [LARGE SCALE GENOMIC DNA]</scope>
    <source>
        <strain evidence="11 12">MWH-MoIso2</strain>
    </source>
</reference>
<dbReference type="Pfam" id="PF03799">
    <property type="entry name" value="FtsQ_DivIB_C"/>
    <property type="match status" value="1"/>
</dbReference>
<dbReference type="InterPro" id="IPR013685">
    <property type="entry name" value="POTRA_FtsQ_type"/>
</dbReference>
<keyword evidence="8 9" id="KW-0131">Cell cycle</keyword>
<evidence type="ECO:0000256" key="1">
    <source>
        <dbReference type="ARBA" id="ARBA00004370"/>
    </source>
</evidence>
<comment type="similarity">
    <text evidence="9">Belongs to the FtsQ/DivIB family. FtsQ subfamily.</text>
</comment>
<comment type="subcellular location">
    <subcellularLocation>
        <location evidence="9">Cell inner membrane</location>
        <topology evidence="9">Single-pass type II membrane protein</topology>
    </subcellularLocation>
    <subcellularLocation>
        <location evidence="1">Membrane</location>
    </subcellularLocation>
    <text evidence="9">Localizes to the division septum.</text>
</comment>
<dbReference type="Gene3D" id="3.10.20.310">
    <property type="entry name" value="membrane protein fhac"/>
    <property type="match status" value="1"/>
</dbReference>
<protein>
    <recommendedName>
        <fullName evidence="9">Cell division protein FtsQ</fullName>
    </recommendedName>
</protein>
<evidence type="ECO:0000256" key="8">
    <source>
        <dbReference type="ARBA" id="ARBA00023306"/>
    </source>
</evidence>
<accession>A0A229FVT6</accession>
<evidence type="ECO:0000259" key="10">
    <source>
        <dbReference type="PROSITE" id="PS51779"/>
    </source>
</evidence>
<evidence type="ECO:0000256" key="2">
    <source>
        <dbReference type="ARBA" id="ARBA00022475"/>
    </source>
</evidence>
<dbReference type="Pfam" id="PF08478">
    <property type="entry name" value="POTRA_1"/>
    <property type="match status" value="1"/>
</dbReference>
<keyword evidence="12" id="KW-1185">Reference proteome</keyword>
<comment type="subunit">
    <text evidence="9">Part of a complex composed of FtsB, FtsL and FtsQ.</text>
</comment>
<feature type="domain" description="POTRA" evidence="10">
    <location>
        <begin position="58"/>
        <end position="131"/>
    </location>
</feature>
<dbReference type="Gene3D" id="3.40.50.11690">
    <property type="entry name" value="Cell division protein FtsQ/DivIB"/>
    <property type="match status" value="1"/>
</dbReference>
<evidence type="ECO:0000256" key="7">
    <source>
        <dbReference type="ARBA" id="ARBA00023136"/>
    </source>
</evidence>
<dbReference type="PANTHER" id="PTHR35851">
    <property type="entry name" value="CELL DIVISION PROTEIN FTSQ"/>
    <property type="match status" value="1"/>
</dbReference>
<evidence type="ECO:0000256" key="6">
    <source>
        <dbReference type="ARBA" id="ARBA00022989"/>
    </source>
</evidence>
<evidence type="ECO:0000256" key="9">
    <source>
        <dbReference type="HAMAP-Rule" id="MF_00911"/>
    </source>
</evidence>
<keyword evidence="3 9" id="KW-0997">Cell inner membrane</keyword>